<accession>A0A388SE35</accession>
<comment type="caution">
    <text evidence="2">The sequence shown here is derived from an EMBL/GenBank/DDBJ whole genome shotgun (WGS) entry which is preliminary data.</text>
</comment>
<proteinExistence type="predicted"/>
<dbReference type="SUPFAM" id="SSF46785">
    <property type="entry name" value="Winged helix' DNA-binding domain"/>
    <property type="match status" value="1"/>
</dbReference>
<dbReference type="GO" id="GO:0003677">
    <property type="term" value="F:DNA binding"/>
    <property type="evidence" value="ECO:0007669"/>
    <property type="project" value="InterPro"/>
</dbReference>
<name>A0A388SE35_9BURK</name>
<dbReference type="GO" id="GO:0006355">
    <property type="term" value="P:regulation of DNA-templated transcription"/>
    <property type="evidence" value="ECO:0007669"/>
    <property type="project" value="InterPro"/>
</dbReference>
<evidence type="ECO:0000259" key="1">
    <source>
        <dbReference type="Pfam" id="PF13545"/>
    </source>
</evidence>
<dbReference type="AlphaFoldDB" id="A0A388SE35"/>
<dbReference type="InterPro" id="IPR014710">
    <property type="entry name" value="RmlC-like_jellyroll"/>
</dbReference>
<dbReference type="InterPro" id="IPR012318">
    <property type="entry name" value="HTH_CRP"/>
</dbReference>
<protein>
    <recommendedName>
        <fullName evidence="1">HTH crp-type domain-containing protein</fullName>
    </recommendedName>
</protein>
<evidence type="ECO:0000313" key="3">
    <source>
        <dbReference type="Proteomes" id="UP000266091"/>
    </source>
</evidence>
<dbReference type="Pfam" id="PF13545">
    <property type="entry name" value="HTH_Crp_2"/>
    <property type="match status" value="1"/>
</dbReference>
<dbReference type="EMBL" id="BGZJ01000002">
    <property type="protein sequence ID" value="GBO94632.1"/>
    <property type="molecule type" value="Genomic_DNA"/>
</dbReference>
<reference evidence="2 3" key="1">
    <citation type="journal article" date="2018" name="Int. J. Syst. Evol. Microbiol.">
        <title>Mesosutterella multiformis gen. nov., sp. nov., a member of the family Sutterellaceae and Sutterella megalosphaeroides sp. nov., isolated from human faeces.</title>
        <authorList>
            <person name="Sakamoto M."/>
            <person name="Ikeyama N."/>
            <person name="Kunihiro T."/>
            <person name="Iino T."/>
            <person name="Yuki M."/>
            <person name="Ohkuma M."/>
        </authorList>
    </citation>
    <scope>NUCLEOTIDE SEQUENCE [LARGE SCALE GENOMIC DNA]</scope>
    <source>
        <strain evidence="2 3">4NBBH2</strain>
    </source>
</reference>
<sequence>MAQYYDTTPWLIPKADDRLAALFRQHGSFFSVKKGSMLDAINIKGDGHNVTFLQAGLLGQCYDTGEPGRPHAISIVLPGRIINYFDYLGIDHQAEKFMVLRNSDVWICRLDTLKAALKEEGLEELYHRYCMDCIASDYGAFMLMFSTQTEERLGHFLLSLAESLGCRPKGDVLFVPLKLTYTELSYVMHSTVKTIERILAKWHQAGALSSNRDGFTLSLRFFKDVTADHYMWRD</sequence>
<evidence type="ECO:0000313" key="2">
    <source>
        <dbReference type="EMBL" id="GBO94632.1"/>
    </source>
</evidence>
<gene>
    <name evidence="2" type="ORF">MESMUL_19860</name>
</gene>
<dbReference type="OrthoDB" id="3525895at2"/>
<keyword evidence="3" id="KW-1185">Reference proteome</keyword>
<dbReference type="RefSeq" id="WP_116270865.1">
    <property type="nucleotide sequence ID" value="NZ_BGZJ01000002.1"/>
</dbReference>
<dbReference type="Gene3D" id="2.60.120.10">
    <property type="entry name" value="Jelly Rolls"/>
    <property type="match status" value="1"/>
</dbReference>
<feature type="domain" description="HTH crp-type" evidence="1">
    <location>
        <begin position="151"/>
        <end position="212"/>
    </location>
</feature>
<dbReference type="InterPro" id="IPR036390">
    <property type="entry name" value="WH_DNA-bd_sf"/>
</dbReference>
<dbReference type="Proteomes" id="UP000266091">
    <property type="component" value="Unassembled WGS sequence"/>
</dbReference>
<accession>A0A401LHR3</accession>
<organism evidence="2 3">
    <name type="scientific">Mesosutterella multiformis</name>
    <dbReference type="NCBI Taxonomy" id="2259133"/>
    <lineage>
        <taxon>Bacteria</taxon>
        <taxon>Pseudomonadati</taxon>
        <taxon>Pseudomonadota</taxon>
        <taxon>Betaproteobacteria</taxon>
        <taxon>Burkholderiales</taxon>
        <taxon>Sutterellaceae</taxon>
        <taxon>Mesosutterella</taxon>
    </lineage>
</organism>